<evidence type="ECO:0000313" key="8">
    <source>
        <dbReference type="Proteomes" id="UP001331761"/>
    </source>
</evidence>
<dbReference type="EMBL" id="WIXE01013769">
    <property type="protein sequence ID" value="KAK5974822.1"/>
    <property type="molecule type" value="Genomic_DNA"/>
</dbReference>
<organism evidence="7 8">
    <name type="scientific">Trichostrongylus colubriformis</name>
    <name type="common">Black scour worm</name>
    <dbReference type="NCBI Taxonomy" id="6319"/>
    <lineage>
        <taxon>Eukaryota</taxon>
        <taxon>Metazoa</taxon>
        <taxon>Ecdysozoa</taxon>
        <taxon>Nematoda</taxon>
        <taxon>Chromadorea</taxon>
        <taxon>Rhabditida</taxon>
        <taxon>Rhabditina</taxon>
        <taxon>Rhabditomorpha</taxon>
        <taxon>Strongyloidea</taxon>
        <taxon>Trichostrongylidae</taxon>
        <taxon>Trichostrongylus</taxon>
    </lineage>
</organism>
<comment type="caution">
    <text evidence="7">The sequence shown here is derived from an EMBL/GenBank/DDBJ whole genome shotgun (WGS) entry which is preliminary data.</text>
</comment>
<dbReference type="GO" id="GO:0003887">
    <property type="term" value="F:DNA-directed DNA polymerase activity"/>
    <property type="evidence" value="ECO:0007669"/>
    <property type="project" value="UniProtKB-KW"/>
</dbReference>
<sequence length="92" mass="10125">MSSKLGVSRDTAKKLCYGVIYGMGAKSLAETVKKSLDEASELIKNFFHTFPKVKTYINNTKDQAVKAGFVTTVLGKSKTGDPQRSRTSRRCC</sequence>
<dbReference type="Gene3D" id="1.10.150.20">
    <property type="entry name" value="5' to 3' exonuclease, C-terminal subdomain"/>
    <property type="match status" value="1"/>
</dbReference>
<evidence type="ECO:0000313" key="7">
    <source>
        <dbReference type="EMBL" id="KAK5974822.1"/>
    </source>
</evidence>
<dbReference type="GO" id="GO:0003677">
    <property type="term" value="F:DNA binding"/>
    <property type="evidence" value="ECO:0007669"/>
    <property type="project" value="InterPro"/>
</dbReference>
<dbReference type="InterPro" id="IPR002298">
    <property type="entry name" value="DNA_polymerase_A"/>
</dbReference>
<dbReference type="PANTHER" id="PTHR10133:SF62">
    <property type="entry name" value="DNA POLYMERASE THETA"/>
    <property type="match status" value="1"/>
</dbReference>
<proteinExistence type="predicted"/>
<keyword evidence="4" id="KW-0239">DNA-directed DNA polymerase</keyword>
<evidence type="ECO:0000256" key="1">
    <source>
        <dbReference type="ARBA" id="ARBA00012417"/>
    </source>
</evidence>
<feature type="domain" description="DNA-directed DNA polymerase family A palm" evidence="6">
    <location>
        <begin position="8"/>
        <end position="79"/>
    </location>
</feature>
<evidence type="ECO:0000259" key="6">
    <source>
        <dbReference type="Pfam" id="PF00476"/>
    </source>
</evidence>
<protein>
    <recommendedName>
        <fullName evidence="1">DNA-directed DNA polymerase</fullName>
        <ecNumber evidence="1">2.7.7.7</ecNumber>
    </recommendedName>
</protein>
<keyword evidence="3" id="KW-0548">Nucleotidyltransferase</keyword>
<keyword evidence="8" id="KW-1185">Reference proteome</keyword>
<evidence type="ECO:0000256" key="5">
    <source>
        <dbReference type="ARBA" id="ARBA00049244"/>
    </source>
</evidence>
<dbReference type="Proteomes" id="UP001331761">
    <property type="component" value="Unassembled WGS sequence"/>
</dbReference>
<evidence type="ECO:0000256" key="4">
    <source>
        <dbReference type="ARBA" id="ARBA00022932"/>
    </source>
</evidence>
<evidence type="ECO:0000256" key="3">
    <source>
        <dbReference type="ARBA" id="ARBA00022695"/>
    </source>
</evidence>
<accession>A0AAN8IMI4</accession>
<dbReference type="SUPFAM" id="SSF56672">
    <property type="entry name" value="DNA/RNA polymerases"/>
    <property type="match status" value="1"/>
</dbReference>
<dbReference type="GO" id="GO:0006261">
    <property type="term" value="P:DNA-templated DNA replication"/>
    <property type="evidence" value="ECO:0007669"/>
    <property type="project" value="InterPro"/>
</dbReference>
<dbReference type="InterPro" id="IPR043502">
    <property type="entry name" value="DNA/RNA_pol_sf"/>
</dbReference>
<reference evidence="7 8" key="1">
    <citation type="submission" date="2019-10" db="EMBL/GenBank/DDBJ databases">
        <title>Assembly and Annotation for the nematode Trichostrongylus colubriformis.</title>
        <authorList>
            <person name="Martin J."/>
        </authorList>
    </citation>
    <scope>NUCLEOTIDE SEQUENCE [LARGE SCALE GENOMIC DNA]</scope>
    <source>
        <strain evidence="7">G859</strain>
        <tissue evidence="7">Whole worm</tissue>
    </source>
</reference>
<gene>
    <name evidence="7" type="ORF">GCK32_019880</name>
</gene>
<comment type="catalytic activity">
    <reaction evidence="5">
        <text>DNA(n) + a 2'-deoxyribonucleoside 5'-triphosphate = DNA(n+1) + diphosphate</text>
        <dbReference type="Rhea" id="RHEA:22508"/>
        <dbReference type="Rhea" id="RHEA-COMP:17339"/>
        <dbReference type="Rhea" id="RHEA-COMP:17340"/>
        <dbReference type="ChEBI" id="CHEBI:33019"/>
        <dbReference type="ChEBI" id="CHEBI:61560"/>
        <dbReference type="ChEBI" id="CHEBI:173112"/>
        <dbReference type="EC" id="2.7.7.7"/>
    </reaction>
</comment>
<dbReference type="PROSITE" id="PS00447">
    <property type="entry name" value="DNA_POLYMERASE_A"/>
    <property type="match status" value="1"/>
</dbReference>
<evidence type="ECO:0000256" key="2">
    <source>
        <dbReference type="ARBA" id="ARBA00022679"/>
    </source>
</evidence>
<keyword evidence="2" id="KW-0808">Transferase</keyword>
<dbReference type="EC" id="2.7.7.7" evidence="1"/>
<dbReference type="AlphaFoldDB" id="A0AAN8IMI4"/>
<dbReference type="PANTHER" id="PTHR10133">
    <property type="entry name" value="DNA POLYMERASE I"/>
    <property type="match status" value="1"/>
</dbReference>
<name>A0AAN8IMI4_TRICO</name>
<dbReference type="PRINTS" id="PR00868">
    <property type="entry name" value="DNAPOLI"/>
</dbReference>
<dbReference type="Pfam" id="PF00476">
    <property type="entry name" value="DNA_pol_A"/>
    <property type="match status" value="1"/>
</dbReference>
<dbReference type="InterPro" id="IPR001098">
    <property type="entry name" value="DNA-dir_DNA_pol_A_palm_dom"/>
</dbReference>
<dbReference type="GO" id="GO:0097681">
    <property type="term" value="P:double-strand break repair via alternative nonhomologous end joining"/>
    <property type="evidence" value="ECO:0007669"/>
    <property type="project" value="TreeGrafter"/>
</dbReference>
<dbReference type="InterPro" id="IPR019760">
    <property type="entry name" value="DNA-dir_DNA_pol_A_CS"/>
</dbReference>